<feature type="transmembrane region" description="Helical" evidence="9">
    <location>
        <begin position="109"/>
        <end position="126"/>
    </location>
</feature>
<sequence>MTDPLAGMRAIDRRHPLGWDLGLAAAVALVSVNAGPPSGPVGWAVFAVVHAAVVLRRRRPQPALLVAGAAVAAGSLGALLAPAAPPWTYLAVWVLLFGAALRGSRRGSLATTVGVAALVAVCSLVAPPIAGPVTPREHVTLTLAVTGTSAAALLLGLQVRGRRQRLAAEQAEIARAAAVAERSRIAQEMHDVIGHNLSVIVSLATGGGVAVRTSPDDAERAFAAIGDVGRSSVREVRRVLRVLRHDASADGAPLSPQPGLDDVDALLDSVRGAGLAVALRRSGDLGGLDAGRRLAVYRIVQESLTNVLRHAGPGAHADVGIAREPGAVVVTVSDDGRGRPPTPGAGHGLLGMRERAAAYGGELEAGPTGAGWRVRARIPVDDQGGQEGTR</sequence>
<dbReference type="Pfam" id="PF23539">
    <property type="entry name" value="DUF7134"/>
    <property type="match status" value="1"/>
</dbReference>
<evidence type="ECO:0000256" key="5">
    <source>
        <dbReference type="ARBA" id="ARBA00022741"/>
    </source>
</evidence>
<dbReference type="PANTHER" id="PTHR24421">
    <property type="entry name" value="NITRATE/NITRITE SENSOR PROTEIN NARX-RELATED"/>
    <property type="match status" value="1"/>
</dbReference>
<dbReference type="RefSeq" id="WP_171104818.1">
    <property type="nucleotide sequence ID" value="NZ_BMPT01000021.1"/>
</dbReference>
<dbReference type="GO" id="GO:0005524">
    <property type="term" value="F:ATP binding"/>
    <property type="evidence" value="ECO:0007669"/>
    <property type="project" value="UniProtKB-KW"/>
</dbReference>
<dbReference type="InterPro" id="IPR003594">
    <property type="entry name" value="HATPase_dom"/>
</dbReference>
<dbReference type="Proteomes" id="UP000655589">
    <property type="component" value="Unassembled WGS sequence"/>
</dbReference>
<name>A0A8H9GN20_9MICO</name>
<dbReference type="InterPro" id="IPR036890">
    <property type="entry name" value="HATPase_C_sf"/>
</dbReference>
<dbReference type="EMBL" id="BMPT01000021">
    <property type="protein sequence ID" value="GGM40132.1"/>
    <property type="molecule type" value="Genomic_DNA"/>
</dbReference>
<dbReference type="SUPFAM" id="SSF55874">
    <property type="entry name" value="ATPase domain of HSP90 chaperone/DNA topoisomerase II/histidine kinase"/>
    <property type="match status" value="1"/>
</dbReference>
<feature type="domain" description="Histidine kinase/HSP90-like ATPase" evidence="10">
    <location>
        <begin position="291"/>
        <end position="382"/>
    </location>
</feature>
<keyword evidence="6" id="KW-0418">Kinase</keyword>
<reference evidence="11" key="2">
    <citation type="submission" date="2020-09" db="EMBL/GenBank/DDBJ databases">
        <authorList>
            <person name="Sun Q."/>
            <person name="Ohkuma M."/>
        </authorList>
    </citation>
    <scope>NUCLEOTIDE SEQUENCE</scope>
    <source>
        <strain evidence="11">JCM 3051</strain>
    </source>
</reference>
<dbReference type="GO" id="GO:0046983">
    <property type="term" value="F:protein dimerization activity"/>
    <property type="evidence" value="ECO:0007669"/>
    <property type="project" value="InterPro"/>
</dbReference>
<dbReference type="CDD" id="cd16917">
    <property type="entry name" value="HATPase_UhpB-NarQ-NarX-like"/>
    <property type="match status" value="1"/>
</dbReference>
<evidence type="ECO:0000256" key="8">
    <source>
        <dbReference type="ARBA" id="ARBA00023012"/>
    </source>
</evidence>
<evidence type="ECO:0000256" key="2">
    <source>
        <dbReference type="ARBA" id="ARBA00012438"/>
    </source>
</evidence>
<keyword evidence="9" id="KW-0812">Transmembrane</keyword>
<accession>A0A8H9GN20</accession>
<evidence type="ECO:0000256" key="4">
    <source>
        <dbReference type="ARBA" id="ARBA00022679"/>
    </source>
</evidence>
<comment type="caution">
    <text evidence="11">The sequence shown here is derived from an EMBL/GenBank/DDBJ whole genome shotgun (WGS) entry which is preliminary data.</text>
</comment>
<keyword evidence="9" id="KW-0472">Membrane</keyword>
<evidence type="ECO:0000256" key="1">
    <source>
        <dbReference type="ARBA" id="ARBA00000085"/>
    </source>
</evidence>
<feature type="transmembrane region" description="Helical" evidence="9">
    <location>
        <begin position="63"/>
        <end position="81"/>
    </location>
</feature>
<organism evidence="11 12">
    <name type="scientific">Promicromonospora citrea</name>
    <dbReference type="NCBI Taxonomy" id="43677"/>
    <lineage>
        <taxon>Bacteria</taxon>
        <taxon>Bacillati</taxon>
        <taxon>Actinomycetota</taxon>
        <taxon>Actinomycetes</taxon>
        <taxon>Micrococcales</taxon>
        <taxon>Promicromonosporaceae</taxon>
        <taxon>Promicromonospora</taxon>
    </lineage>
</organism>
<evidence type="ECO:0000256" key="6">
    <source>
        <dbReference type="ARBA" id="ARBA00022777"/>
    </source>
</evidence>
<evidence type="ECO:0000256" key="7">
    <source>
        <dbReference type="ARBA" id="ARBA00022840"/>
    </source>
</evidence>
<comment type="catalytic activity">
    <reaction evidence="1">
        <text>ATP + protein L-histidine = ADP + protein N-phospho-L-histidine.</text>
        <dbReference type="EC" id="2.7.13.3"/>
    </reaction>
</comment>
<keyword evidence="8" id="KW-0902">Two-component regulatory system</keyword>
<dbReference type="Pfam" id="PF02518">
    <property type="entry name" value="HATPase_c"/>
    <property type="match status" value="1"/>
</dbReference>
<dbReference type="GO" id="GO:0016020">
    <property type="term" value="C:membrane"/>
    <property type="evidence" value="ECO:0007669"/>
    <property type="project" value="InterPro"/>
</dbReference>
<dbReference type="InterPro" id="IPR050482">
    <property type="entry name" value="Sensor_HK_TwoCompSys"/>
</dbReference>
<keyword evidence="4" id="KW-0808">Transferase</keyword>
<dbReference type="InterPro" id="IPR011712">
    <property type="entry name" value="Sig_transdc_His_kin_sub3_dim/P"/>
</dbReference>
<dbReference type="Pfam" id="PF07730">
    <property type="entry name" value="HisKA_3"/>
    <property type="match status" value="1"/>
</dbReference>
<keyword evidence="5" id="KW-0547">Nucleotide-binding</keyword>
<dbReference type="Gene3D" id="1.20.5.1930">
    <property type="match status" value="1"/>
</dbReference>
<reference evidence="11" key="1">
    <citation type="journal article" date="2014" name="Int. J. Syst. Evol. Microbiol.">
        <title>Complete genome sequence of Corynebacterium casei LMG S-19264T (=DSM 44701T), isolated from a smear-ripened cheese.</title>
        <authorList>
            <consortium name="US DOE Joint Genome Institute (JGI-PGF)"/>
            <person name="Walter F."/>
            <person name="Albersmeier A."/>
            <person name="Kalinowski J."/>
            <person name="Ruckert C."/>
        </authorList>
    </citation>
    <scope>NUCLEOTIDE SEQUENCE</scope>
    <source>
        <strain evidence="11">JCM 3051</strain>
    </source>
</reference>
<keyword evidence="9" id="KW-1133">Transmembrane helix</keyword>
<keyword evidence="3" id="KW-0597">Phosphoprotein</keyword>
<evidence type="ECO:0000256" key="9">
    <source>
        <dbReference type="SAM" id="Phobius"/>
    </source>
</evidence>
<evidence type="ECO:0000256" key="3">
    <source>
        <dbReference type="ARBA" id="ARBA00022553"/>
    </source>
</evidence>
<dbReference type="Gene3D" id="3.30.565.10">
    <property type="entry name" value="Histidine kinase-like ATPase, C-terminal domain"/>
    <property type="match status" value="1"/>
</dbReference>
<keyword evidence="12" id="KW-1185">Reference proteome</keyword>
<evidence type="ECO:0000313" key="12">
    <source>
        <dbReference type="Proteomes" id="UP000655589"/>
    </source>
</evidence>
<gene>
    <name evidence="11" type="ORF">GCM10010102_39660</name>
</gene>
<dbReference type="SMART" id="SM00387">
    <property type="entry name" value="HATPase_c"/>
    <property type="match status" value="1"/>
</dbReference>
<dbReference type="EC" id="2.7.13.3" evidence="2"/>
<evidence type="ECO:0000313" key="11">
    <source>
        <dbReference type="EMBL" id="GGM40132.1"/>
    </source>
</evidence>
<dbReference type="InterPro" id="IPR055558">
    <property type="entry name" value="DUF7134"/>
</dbReference>
<dbReference type="GO" id="GO:0000155">
    <property type="term" value="F:phosphorelay sensor kinase activity"/>
    <property type="evidence" value="ECO:0007669"/>
    <property type="project" value="InterPro"/>
</dbReference>
<feature type="transmembrane region" description="Helical" evidence="9">
    <location>
        <begin position="138"/>
        <end position="157"/>
    </location>
</feature>
<dbReference type="PANTHER" id="PTHR24421:SF10">
    <property type="entry name" value="NITRATE_NITRITE SENSOR PROTEIN NARQ"/>
    <property type="match status" value="1"/>
</dbReference>
<dbReference type="AlphaFoldDB" id="A0A8H9GN20"/>
<keyword evidence="7" id="KW-0067">ATP-binding</keyword>
<evidence type="ECO:0000259" key="10">
    <source>
        <dbReference type="SMART" id="SM00387"/>
    </source>
</evidence>
<protein>
    <recommendedName>
        <fullName evidence="2">histidine kinase</fullName>
        <ecNumber evidence="2">2.7.13.3</ecNumber>
    </recommendedName>
</protein>
<proteinExistence type="predicted"/>
<feature type="transmembrane region" description="Helical" evidence="9">
    <location>
        <begin position="87"/>
        <end position="102"/>
    </location>
</feature>